<dbReference type="Gene3D" id="3.10.450.50">
    <property type="match status" value="1"/>
</dbReference>
<dbReference type="PANTHER" id="PTHR31757:SF0">
    <property type="entry name" value="SLL0781 PROTEIN"/>
    <property type="match status" value="1"/>
</dbReference>
<dbReference type="Proteomes" id="UP000309389">
    <property type="component" value="Unassembled WGS sequence"/>
</dbReference>
<dbReference type="EMBL" id="SSHH01000003">
    <property type="protein sequence ID" value="TIX49508.1"/>
    <property type="molecule type" value="Genomic_DNA"/>
</dbReference>
<comment type="caution">
    <text evidence="1">The sequence shown here is derived from an EMBL/GenBank/DDBJ whole genome shotgun (WGS) entry which is preliminary data.</text>
</comment>
<dbReference type="AlphaFoldDB" id="A0A4T3EXY1"/>
<sequence length="156" mass="18612">MMEIPRCPLPPFTEETAAEKVRMAEDGWNSRDPGRVSLAYTPDSEWRNRAEFFTGRQAIVDFLTAKWQREQDYRLVKELWAFHENRIAVRFAYEWQNSGNWFRSYGNENWEFDERGLMRRRIASINDLHISEEERLFRWDGNARPADHPGLSELGL</sequence>
<dbReference type="PANTHER" id="PTHR31757">
    <property type="entry name" value="SLL0781 PROTEIN"/>
    <property type="match status" value="1"/>
</dbReference>
<evidence type="ECO:0000313" key="2">
    <source>
        <dbReference type="Proteomes" id="UP000309389"/>
    </source>
</evidence>
<accession>A0A4T3EXY1</accession>
<keyword evidence="2" id="KW-1185">Reference proteome</keyword>
<dbReference type="Pfam" id="PF07080">
    <property type="entry name" value="DUF1348"/>
    <property type="match status" value="1"/>
</dbReference>
<organism evidence="1 2">
    <name type="scientific">Alteraurantiacibacter aquimixticola</name>
    <dbReference type="NCBI Taxonomy" id="2489173"/>
    <lineage>
        <taxon>Bacteria</taxon>
        <taxon>Pseudomonadati</taxon>
        <taxon>Pseudomonadota</taxon>
        <taxon>Alphaproteobacteria</taxon>
        <taxon>Sphingomonadales</taxon>
        <taxon>Erythrobacteraceae</taxon>
        <taxon>Alteraurantiacibacter</taxon>
    </lineage>
</organism>
<proteinExistence type="predicted"/>
<dbReference type="InterPro" id="IPR032710">
    <property type="entry name" value="NTF2-like_dom_sf"/>
</dbReference>
<protein>
    <submittedName>
        <fullName evidence="1">Nuclear transport factor 2 family protein</fullName>
    </submittedName>
</protein>
<dbReference type="SUPFAM" id="SSF54427">
    <property type="entry name" value="NTF2-like"/>
    <property type="match status" value="1"/>
</dbReference>
<reference evidence="1 2" key="1">
    <citation type="submission" date="2019-04" db="EMBL/GenBank/DDBJ databases">
        <title>Altererythrobacter aquimixticola sp. nov., isolated from sediment of junction between the ocean and a freshwater spring.</title>
        <authorList>
            <person name="Yoon J.-H."/>
        </authorList>
    </citation>
    <scope>NUCLEOTIDE SEQUENCE [LARGE SCALE GENOMIC DNA]</scope>
    <source>
        <strain evidence="1 2">SSKS-13</strain>
    </source>
</reference>
<dbReference type="InterPro" id="IPR009783">
    <property type="entry name" value="DUF1348"/>
</dbReference>
<evidence type="ECO:0000313" key="1">
    <source>
        <dbReference type="EMBL" id="TIX49508.1"/>
    </source>
</evidence>
<gene>
    <name evidence="1" type="ORF">E5222_11715</name>
</gene>
<name>A0A4T3EXY1_9SPHN</name>
<dbReference type="OrthoDB" id="9787970at2"/>